<evidence type="ECO:0008006" key="5">
    <source>
        <dbReference type="Google" id="ProtNLM"/>
    </source>
</evidence>
<name>A0ABC9BZ74_9POAL</name>
<dbReference type="InterPro" id="IPR055357">
    <property type="entry name" value="LRR_At1g61320_AtMIF1"/>
</dbReference>
<dbReference type="EMBL" id="OZ075137">
    <property type="protein sequence ID" value="CAL5009096.1"/>
    <property type="molecule type" value="Genomic_DNA"/>
</dbReference>
<dbReference type="Pfam" id="PF00646">
    <property type="entry name" value="F-box"/>
    <property type="match status" value="1"/>
</dbReference>
<evidence type="ECO:0000313" key="4">
    <source>
        <dbReference type="Proteomes" id="UP001497457"/>
    </source>
</evidence>
<accession>A0ABC9BZ74</accession>
<feature type="domain" description="At1g61320/AtMIF1 LRR" evidence="2">
    <location>
        <begin position="72"/>
        <end position="448"/>
    </location>
</feature>
<dbReference type="Gene3D" id="3.80.10.10">
    <property type="entry name" value="Ribonuclease Inhibitor"/>
    <property type="match status" value="1"/>
</dbReference>
<gene>
    <name evidence="3" type="ORF">URODEC1_LOCUS69335</name>
</gene>
<feature type="domain" description="F-box" evidence="1">
    <location>
        <begin position="6"/>
        <end position="41"/>
    </location>
</feature>
<dbReference type="SUPFAM" id="SSF81383">
    <property type="entry name" value="F-box domain"/>
    <property type="match status" value="1"/>
</dbReference>
<organism evidence="3 4">
    <name type="scientific">Urochloa decumbens</name>
    <dbReference type="NCBI Taxonomy" id="240449"/>
    <lineage>
        <taxon>Eukaryota</taxon>
        <taxon>Viridiplantae</taxon>
        <taxon>Streptophyta</taxon>
        <taxon>Embryophyta</taxon>
        <taxon>Tracheophyta</taxon>
        <taxon>Spermatophyta</taxon>
        <taxon>Magnoliopsida</taxon>
        <taxon>Liliopsida</taxon>
        <taxon>Poales</taxon>
        <taxon>Poaceae</taxon>
        <taxon>PACMAD clade</taxon>
        <taxon>Panicoideae</taxon>
        <taxon>Panicodae</taxon>
        <taxon>Paniceae</taxon>
        <taxon>Melinidinae</taxon>
        <taxon>Urochloa</taxon>
    </lineage>
</organism>
<evidence type="ECO:0000259" key="1">
    <source>
        <dbReference type="Pfam" id="PF00646"/>
    </source>
</evidence>
<proteinExistence type="predicted"/>
<sequence length="461" mass="51648">MMRCSIPDLPEDIWRHIHSLLPLRDAARAACLSRALLHSWRCHPNLTLSRDMLIGSKAHACDGNFSDIIDRILRNHSGCLKVLKLDLDGISCRYLDSWLAIAVTPGIEELILIPFRCKYSLPCSFLSDGVRNSIRYLELGFCTFRPTAELGHLRSLTSLHLRTVRIRGDELECVLSNSLALEQLVLIDCKEIVCLNIPELQQLSYLKVFGCRRLRVIESKAPNLSSFFLTGNIPKVSLGETLQMKNLTLYRSNVVCYARAELSCTMPNLETLVLRSGEEVVNTPMLPSKFLYLKHLSIHLTSGLSFSPSYDYFSLVSFLDASPSLETLILDVSQDRMEHESVFGDSSHFRQMTEHRHRCLKSVKISGFSSAKSLVELTCYILNNAVSLECLSLNTVYGFRCSDKGCKGCHPISQGILEEAPRAAMAIRAYIEDKVPSTVKLTVLGPCSECHGRPDGLHNKV</sequence>
<dbReference type="PANTHER" id="PTHR34145:SF49">
    <property type="entry name" value="FBD DOMAIN-CONTAINING PROTEIN"/>
    <property type="match status" value="1"/>
</dbReference>
<reference evidence="4" key="1">
    <citation type="submission" date="2024-06" db="EMBL/GenBank/DDBJ databases">
        <authorList>
            <person name="Ryan C."/>
        </authorList>
    </citation>
    <scope>NUCLEOTIDE SEQUENCE [LARGE SCALE GENOMIC DNA]</scope>
</reference>
<evidence type="ECO:0000259" key="2">
    <source>
        <dbReference type="Pfam" id="PF23622"/>
    </source>
</evidence>
<protein>
    <recommendedName>
        <fullName evidence="5">FBD domain-containing protein</fullName>
    </recommendedName>
</protein>
<evidence type="ECO:0000313" key="3">
    <source>
        <dbReference type="EMBL" id="CAL5009096.1"/>
    </source>
</evidence>
<keyword evidence="4" id="KW-1185">Reference proteome</keyword>
<dbReference type="InterPro" id="IPR053772">
    <property type="entry name" value="At1g61320/At1g61330-like"/>
</dbReference>
<dbReference type="AlphaFoldDB" id="A0ABC9BZ74"/>
<dbReference type="Proteomes" id="UP001497457">
    <property type="component" value="Chromosome 27b"/>
</dbReference>
<dbReference type="InterPro" id="IPR032675">
    <property type="entry name" value="LRR_dom_sf"/>
</dbReference>
<dbReference type="PANTHER" id="PTHR34145">
    <property type="entry name" value="OS02G0105600 PROTEIN"/>
    <property type="match status" value="1"/>
</dbReference>
<dbReference type="InterPro" id="IPR001810">
    <property type="entry name" value="F-box_dom"/>
</dbReference>
<dbReference type="SUPFAM" id="SSF52058">
    <property type="entry name" value="L domain-like"/>
    <property type="match status" value="1"/>
</dbReference>
<dbReference type="Pfam" id="PF23622">
    <property type="entry name" value="LRR_At1g61320_AtMIF1"/>
    <property type="match status" value="1"/>
</dbReference>
<reference evidence="3 4" key="2">
    <citation type="submission" date="2024-10" db="EMBL/GenBank/DDBJ databases">
        <authorList>
            <person name="Ryan C."/>
        </authorList>
    </citation>
    <scope>NUCLEOTIDE SEQUENCE [LARGE SCALE GENOMIC DNA]</scope>
</reference>
<dbReference type="InterPro" id="IPR036047">
    <property type="entry name" value="F-box-like_dom_sf"/>
</dbReference>